<dbReference type="RefSeq" id="WP_358350955.1">
    <property type="nucleotide sequence ID" value="NZ_JBEZFP010000014.1"/>
</dbReference>
<name>A0ABV3DCH1_9ACTN</name>
<dbReference type="Proteomes" id="UP001551482">
    <property type="component" value="Unassembled WGS sequence"/>
</dbReference>
<evidence type="ECO:0000256" key="1">
    <source>
        <dbReference type="SAM" id="MobiDB-lite"/>
    </source>
</evidence>
<comment type="caution">
    <text evidence="2">The sequence shown here is derived from an EMBL/GenBank/DDBJ whole genome shotgun (WGS) entry which is preliminary data.</text>
</comment>
<evidence type="ECO:0000313" key="2">
    <source>
        <dbReference type="EMBL" id="MEU8133451.1"/>
    </source>
</evidence>
<proteinExistence type="predicted"/>
<feature type="region of interest" description="Disordered" evidence="1">
    <location>
        <begin position="219"/>
        <end position="260"/>
    </location>
</feature>
<sequence length="260" mass="27170">MPVTADALRDEYADAVERMAGRALDALAGGGGAVVFPDPPSTAELAAVRVLGPDVFAPALMDSRPPDPETATVVASAFRVFPPADGPGAHASPAVWRDWAAGRLAVQAGAVIPAVAAPERPPQGGGWQAWSLAMAQLSALALPGLEGPVHDAARRDPLSLSRGAVRALLRRDHRTAVRLTRWLAWSERAGVTLPVEVPPMLVRLRQIGDGSARSALEMALADRLSAESARHTEKPPPTEEPPSNADEPSTGDTQATGEPR</sequence>
<organism evidence="2 3">
    <name type="scientific">Streptodolium elevatio</name>
    <dbReference type="NCBI Taxonomy" id="3157996"/>
    <lineage>
        <taxon>Bacteria</taxon>
        <taxon>Bacillati</taxon>
        <taxon>Actinomycetota</taxon>
        <taxon>Actinomycetes</taxon>
        <taxon>Kitasatosporales</taxon>
        <taxon>Streptomycetaceae</taxon>
        <taxon>Streptodolium</taxon>
    </lineage>
</organism>
<accession>A0ABV3DCH1</accession>
<protein>
    <submittedName>
        <fullName evidence="2">Uncharacterized protein</fullName>
    </submittedName>
</protein>
<gene>
    <name evidence="2" type="ORF">AB0C36_08080</name>
</gene>
<evidence type="ECO:0000313" key="3">
    <source>
        <dbReference type="Proteomes" id="UP001551482"/>
    </source>
</evidence>
<feature type="compositionally biased region" description="Polar residues" evidence="1">
    <location>
        <begin position="246"/>
        <end position="260"/>
    </location>
</feature>
<keyword evidence="3" id="KW-1185">Reference proteome</keyword>
<dbReference type="EMBL" id="JBEZFP010000014">
    <property type="protein sequence ID" value="MEU8133451.1"/>
    <property type="molecule type" value="Genomic_DNA"/>
</dbReference>
<reference evidence="2 3" key="1">
    <citation type="submission" date="2024-06" db="EMBL/GenBank/DDBJ databases">
        <title>The Natural Products Discovery Center: Release of the First 8490 Sequenced Strains for Exploring Actinobacteria Biosynthetic Diversity.</title>
        <authorList>
            <person name="Kalkreuter E."/>
            <person name="Kautsar S.A."/>
            <person name="Yang D."/>
            <person name="Bader C.D."/>
            <person name="Teijaro C.N."/>
            <person name="Fluegel L."/>
            <person name="Davis C.M."/>
            <person name="Simpson J.R."/>
            <person name="Lauterbach L."/>
            <person name="Steele A.D."/>
            <person name="Gui C."/>
            <person name="Meng S."/>
            <person name="Li G."/>
            <person name="Viehrig K."/>
            <person name="Ye F."/>
            <person name="Su P."/>
            <person name="Kiefer A.F."/>
            <person name="Nichols A."/>
            <person name="Cepeda A.J."/>
            <person name="Yan W."/>
            <person name="Fan B."/>
            <person name="Jiang Y."/>
            <person name="Adhikari A."/>
            <person name="Zheng C.-J."/>
            <person name="Schuster L."/>
            <person name="Cowan T.M."/>
            <person name="Smanski M.J."/>
            <person name="Chevrette M.G."/>
            <person name="De Carvalho L.P.S."/>
            <person name="Shen B."/>
        </authorList>
    </citation>
    <scope>NUCLEOTIDE SEQUENCE [LARGE SCALE GENOMIC DNA]</scope>
    <source>
        <strain evidence="2 3">NPDC048946</strain>
    </source>
</reference>
<feature type="compositionally biased region" description="Basic and acidic residues" evidence="1">
    <location>
        <begin position="224"/>
        <end position="237"/>
    </location>
</feature>